<dbReference type="InterPro" id="IPR036661">
    <property type="entry name" value="Luciferase-like_sf"/>
</dbReference>
<evidence type="ECO:0000256" key="1">
    <source>
        <dbReference type="ARBA" id="ARBA00023002"/>
    </source>
</evidence>
<reference evidence="3 4" key="1">
    <citation type="journal article" date="2019" name="Environ. Microbiol.">
        <title>Species interactions and distinct microbial communities in high Arctic permafrost affected cryosols are associated with the CH4 and CO2 gas fluxes.</title>
        <authorList>
            <person name="Altshuler I."/>
            <person name="Hamel J."/>
            <person name="Turney S."/>
            <person name="Magnuson E."/>
            <person name="Levesque R."/>
            <person name="Greer C."/>
            <person name="Whyte L.G."/>
        </authorList>
    </citation>
    <scope>NUCLEOTIDE SEQUENCE [LARGE SCALE GENOMIC DNA]</scope>
    <source>
        <strain evidence="3 4">S9.3A</strain>
    </source>
</reference>
<protein>
    <submittedName>
        <fullName evidence="3">LLM class flavin-dependent oxidoreductase</fullName>
    </submittedName>
</protein>
<sequence length="286" mass="29780">MTSQTDHTTTTAPTNRSTAQFRFGLVAMPRPGLDWLELSRRVEALGFDSLLVPDNLDAVAPVVANAASAAVTERLSVGPYVIATPLRSPGHVAADAAALHQLSGGRVEMGLGAGRPDSKAEAERLGIPFGTPTERMSHLEQTITAVRARTPAVRVTVAASGPKMLALAGRTADVVALGASPFADEAEVARMGRVVTDAAAEAGRQVVLNTNLSAVGDDIPAWLEERMGLTVDKLLATGAASYLPGSPAEMAETLQRRRAVTGVSYVCAGVDNADRLAPVVELLKGR</sequence>
<dbReference type="Pfam" id="PF00296">
    <property type="entry name" value="Bac_luciferase"/>
    <property type="match status" value="1"/>
</dbReference>
<evidence type="ECO:0000259" key="2">
    <source>
        <dbReference type="Pfam" id="PF00296"/>
    </source>
</evidence>
<evidence type="ECO:0000313" key="3">
    <source>
        <dbReference type="EMBL" id="TPG19319.1"/>
    </source>
</evidence>
<dbReference type="PANTHER" id="PTHR43244:SF1">
    <property type="entry name" value="5,10-METHYLENETETRAHYDROMETHANOPTERIN REDUCTASE"/>
    <property type="match status" value="1"/>
</dbReference>
<comment type="caution">
    <text evidence="3">The sequence shown here is derived from an EMBL/GenBank/DDBJ whole genome shotgun (WGS) entry which is preliminary data.</text>
</comment>
<evidence type="ECO:0000313" key="4">
    <source>
        <dbReference type="Proteomes" id="UP000317722"/>
    </source>
</evidence>
<dbReference type="GO" id="GO:0016705">
    <property type="term" value="F:oxidoreductase activity, acting on paired donors, with incorporation or reduction of molecular oxygen"/>
    <property type="evidence" value="ECO:0007669"/>
    <property type="project" value="InterPro"/>
</dbReference>
<gene>
    <name evidence="3" type="ORF">EAH86_02115</name>
</gene>
<dbReference type="Proteomes" id="UP000317722">
    <property type="component" value="Unassembled WGS sequence"/>
</dbReference>
<dbReference type="OrthoDB" id="5241778at2"/>
<dbReference type="AlphaFoldDB" id="A0A502D4J3"/>
<accession>A0A502D4J3</accession>
<feature type="domain" description="Luciferase-like" evidence="2">
    <location>
        <begin position="36"/>
        <end position="205"/>
    </location>
</feature>
<proteinExistence type="predicted"/>
<dbReference type="EMBL" id="RCZM01000001">
    <property type="protein sequence ID" value="TPG19319.1"/>
    <property type="molecule type" value="Genomic_DNA"/>
</dbReference>
<dbReference type="InterPro" id="IPR050564">
    <property type="entry name" value="F420-G6PD/mer"/>
</dbReference>
<keyword evidence="4" id="KW-1185">Reference proteome</keyword>
<dbReference type="RefSeq" id="WP_140736962.1">
    <property type="nucleotide sequence ID" value="NZ_RCZM01000001.1"/>
</dbReference>
<dbReference type="Gene3D" id="3.20.20.30">
    <property type="entry name" value="Luciferase-like domain"/>
    <property type="match status" value="2"/>
</dbReference>
<dbReference type="SUPFAM" id="SSF51679">
    <property type="entry name" value="Bacterial luciferase-like"/>
    <property type="match status" value="1"/>
</dbReference>
<dbReference type="PANTHER" id="PTHR43244">
    <property type="match status" value="1"/>
</dbReference>
<name>A0A502D4J3_9MICO</name>
<organism evidence="3 4">
    <name type="scientific">Pedococcus bigeumensis</name>
    <dbReference type="NCBI Taxonomy" id="433644"/>
    <lineage>
        <taxon>Bacteria</taxon>
        <taxon>Bacillati</taxon>
        <taxon>Actinomycetota</taxon>
        <taxon>Actinomycetes</taxon>
        <taxon>Micrococcales</taxon>
        <taxon>Intrasporangiaceae</taxon>
        <taxon>Pedococcus</taxon>
    </lineage>
</organism>
<dbReference type="InterPro" id="IPR011251">
    <property type="entry name" value="Luciferase-like_dom"/>
</dbReference>
<keyword evidence="1" id="KW-0560">Oxidoreductase</keyword>